<protein>
    <submittedName>
        <fullName evidence="1">Uncharacterized protein</fullName>
    </submittedName>
</protein>
<dbReference type="Proteomes" id="UP000656367">
    <property type="component" value="Unassembled WGS sequence"/>
</dbReference>
<dbReference type="AlphaFoldDB" id="A0A830FWU6"/>
<comment type="caution">
    <text evidence="1">The sequence shown here is derived from an EMBL/GenBank/DDBJ whole genome shotgun (WGS) entry which is preliminary data.</text>
</comment>
<accession>A0A830FWU6</accession>
<sequence length="66" mass="7430">MVSALTKDSETLVSVSGLVDRAVQDAQRKSVTSFQLKDFDESPHIQKNYVTSEVRAKRWLKAYGVD</sequence>
<evidence type="ECO:0000313" key="1">
    <source>
        <dbReference type="EMBL" id="GGM49694.1"/>
    </source>
</evidence>
<reference evidence="1" key="1">
    <citation type="journal article" date="2014" name="Int. J. Syst. Evol. Microbiol.">
        <title>Complete genome sequence of Corynebacterium casei LMG S-19264T (=DSM 44701T), isolated from a smear-ripened cheese.</title>
        <authorList>
            <consortium name="US DOE Joint Genome Institute (JGI-PGF)"/>
            <person name="Walter F."/>
            <person name="Albersmeier A."/>
            <person name="Kalinowski J."/>
            <person name="Ruckert C."/>
        </authorList>
    </citation>
    <scope>NUCLEOTIDE SEQUENCE</scope>
    <source>
        <strain evidence="1">JCM 15759</strain>
    </source>
</reference>
<dbReference type="EMBL" id="BMON01000004">
    <property type="protein sequence ID" value="GGM49694.1"/>
    <property type="molecule type" value="Genomic_DNA"/>
</dbReference>
<name>A0A830FWU6_HALAR</name>
<gene>
    <name evidence="1" type="ORF">GCM10009006_33670</name>
</gene>
<evidence type="ECO:0000313" key="2">
    <source>
        <dbReference type="Proteomes" id="UP000656367"/>
    </source>
</evidence>
<reference evidence="1" key="2">
    <citation type="submission" date="2020-09" db="EMBL/GenBank/DDBJ databases">
        <authorList>
            <person name="Sun Q."/>
            <person name="Ohkuma M."/>
        </authorList>
    </citation>
    <scope>NUCLEOTIDE SEQUENCE</scope>
    <source>
        <strain evidence="1">JCM 15759</strain>
    </source>
</reference>
<organism evidence="1 2">
    <name type="scientific">Haloarcula argentinensis</name>
    <dbReference type="NCBI Taxonomy" id="43776"/>
    <lineage>
        <taxon>Archaea</taxon>
        <taxon>Methanobacteriati</taxon>
        <taxon>Methanobacteriota</taxon>
        <taxon>Stenosarchaea group</taxon>
        <taxon>Halobacteria</taxon>
        <taxon>Halobacteriales</taxon>
        <taxon>Haloarculaceae</taxon>
        <taxon>Haloarcula</taxon>
    </lineage>
</organism>
<proteinExistence type="predicted"/>